<comment type="caution">
    <text evidence="1">The sequence shown here is derived from an EMBL/GenBank/DDBJ whole genome shotgun (WGS) entry which is preliminary data.</text>
</comment>
<dbReference type="CDD" id="cd07821">
    <property type="entry name" value="PYR_PYL_RCAR_like"/>
    <property type="match status" value="1"/>
</dbReference>
<dbReference type="Gene3D" id="3.30.530.20">
    <property type="match status" value="1"/>
</dbReference>
<reference evidence="1 2" key="1">
    <citation type="submission" date="2024-04" db="EMBL/GenBank/DDBJ databases">
        <title>Novel species of the genus Ideonella isolated from streams.</title>
        <authorList>
            <person name="Lu H."/>
        </authorList>
    </citation>
    <scope>NUCLEOTIDE SEQUENCE [LARGE SCALE GENOMIC DNA]</scope>
    <source>
        <strain evidence="1 2">DXS29W</strain>
    </source>
</reference>
<evidence type="ECO:0000313" key="2">
    <source>
        <dbReference type="Proteomes" id="UP001371218"/>
    </source>
</evidence>
<dbReference type="RefSeq" id="WP_341428930.1">
    <property type="nucleotide sequence ID" value="NZ_JBBUTG010000030.1"/>
</dbReference>
<name>A0ABU9BXC2_9BURK</name>
<dbReference type="InterPro" id="IPR023393">
    <property type="entry name" value="START-like_dom_sf"/>
</dbReference>
<gene>
    <name evidence="1" type="ORF">AACH06_27035</name>
</gene>
<proteinExistence type="predicted"/>
<dbReference type="InterPro" id="IPR019587">
    <property type="entry name" value="Polyketide_cyclase/dehydratase"/>
</dbReference>
<protein>
    <submittedName>
        <fullName evidence="1">SRPBCC family protein</fullName>
    </submittedName>
</protein>
<dbReference type="SUPFAM" id="SSF55961">
    <property type="entry name" value="Bet v1-like"/>
    <property type="match status" value="1"/>
</dbReference>
<accession>A0ABU9BXC2</accession>
<organism evidence="1 2">
    <name type="scientific">Ideonella lacteola</name>
    <dbReference type="NCBI Taxonomy" id="2984193"/>
    <lineage>
        <taxon>Bacteria</taxon>
        <taxon>Pseudomonadati</taxon>
        <taxon>Pseudomonadota</taxon>
        <taxon>Betaproteobacteria</taxon>
        <taxon>Burkholderiales</taxon>
        <taxon>Sphaerotilaceae</taxon>
        <taxon>Ideonella</taxon>
    </lineage>
</organism>
<dbReference type="EMBL" id="JBBUTG010000030">
    <property type="protein sequence ID" value="MEK8034501.1"/>
    <property type="molecule type" value="Genomic_DNA"/>
</dbReference>
<evidence type="ECO:0000313" key="1">
    <source>
        <dbReference type="EMBL" id="MEK8034501.1"/>
    </source>
</evidence>
<keyword evidence="2" id="KW-1185">Reference proteome</keyword>
<dbReference type="Pfam" id="PF10604">
    <property type="entry name" value="Polyketide_cyc2"/>
    <property type="match status" value="1"/>
</dbReference>
<sequence>MASIHRQIGIDAAPADVWDALRDVGALHTRLAQGFVTDCKLEGATRLVRFSNGLQVSERILDVCDEQRRVAWSATGERLTHHSASAQVFDEGESRSRVVWIADLLPHEMAPAVAGMIEHGLKAMQRTLEAAAATTAGGDWRGG</sequence>
<dbReference type="Proteomes" id="UP001371218">
    <property type="component" value="Unassembled WGS sequence"/>
</dbReference>